<keyword evidence="2" id="KW-0597">Phosphoprotein</keyword>
<dbReference type="InterPro" id="IPR011006">
    <property type="entry name" value="CheY-like_superfamily"/>
</dbReference>
<organism evidence="5 6">
    <name type="scientific">SAR92 clade bacterium</name>
    <dbReference type="NCBI Taxonomy" id="2315479"/>
    <lineage>
        <taxon>Bacteria</taxon>
        <taxon>Pseudomonadati</taxon>
        <taxon>Pseudomonadota</taxon>
        <taxon>Gammaproteobacteria</taxon>
        <taxon>Cellvibrionales</taxon>
        <taxon>Porticoccaceae</taxon>
        <taxon>SAR92 clade</taxon>
    </lineage>
</organism>
<evidence type="ECO:0000256" key="2">
    <source>
        <dbReference type="PROSITE-ProRule" id="PRU00169"/>
    </source>
</evidence>
<name>A0A520LN97_9GAMM</name>
<dbReference type="EMBL" id="SHBO01000009">
    <property type="protein sequence ID" value="RZO07801.1"/>
    <property type="molecule type" value="Genomic_DNA"/>
</dbReference>
<comment type="caution">
    <text evidence="5">The sequence shown here is derived from an EMBL/GenBank/DDBJ whole genome shotgun (WGS) entry which is preliminary data.</text>
</comment>
<evidence type="ECO:0000259" key="4">
    <source>
        <dbReference type="PROSITE" id="PS50930"/>
    </source>
</evidence>
<dbReference type="InterPro" id="IPR001789">
    <property type="entry name" value="Sig_transdc_resp-reg_receiver"/>
</dbReference>
<dbReference type="SMART" id="SM00850">
    <property type="entry name" value="LytTR"/>
    <property type="match status" value="1"/>
</dbReference>
<dbReference type="PROSITE" id="PS50930">
    <property type="entry name" value="HTH_LYTTR"/>
    <property type="match status" value="1"/>
</dbReference>
<proteinExistence type="predicted"/>
<evidence type="ECO:0000256" key="1">
    <source>
        <dbReference type="ARBA" id="ARBA00023012"/>
    </source>
</evidence>
<gene>
    <name evidence="5" type="ORF">EVB02_01370</name>
</gene>
<dbReference type="InterPro" id="IPR007492">
    <property type="entry name" value="LytTR_DNA-bd_dom"/>
</dbReference>
<dbReference type="PROSITE" id="PS50110">
    <property type="entry name" value="RESPONSE_REGULATORY"/>
    <property type="match status" value="1"/>
</dbReference>
<dbReference type="PANTHER" id="PTHR37299:SF1">
    <property type="entry name" value="STAGE 0 SPORULATION PROTEIN A HOMOLOG"/>
    <property type="match status" value="1"/>
</dbReference>
<evidence type="ECO:0000259" key="3">
    <source>
        <dbReference type="PROSITE" id="PS50110"/>
    </source>
</evidence>
<dbReference type="AlphaFoldDB" id="A0A520LN97"/>
<dbReference type="Gene3D" id="2.40.50.1020">
    <property type="entry name" value="LytTr DNA-binding domain"/>
    <property type="match status" value="1"/>
</dbReference>
<keyword evidence="1" id="KW-0902">Two-component regulatory system</keyword>
<dbReference type="SUPFAM" id="SSF52172">
    <property type="entry name" value="CheY-like"/>
    <property type="match status" value="1"/>
</dbReference>
<dbReference type="Pfam" id="PF00072">
    <property type="entry name" value="Response_reg"/>
    <property type="match status" value="1"/>
</dbReference>
<feature type="domain" description="Response regulatory" evidence="3">
    <location>
        <begin position="8"/>
        <end position="121"/>
    </location>
</feature>
<dbReference type="GO" id="GO:0000156">
    <property type="term" value="F:phosphorelay response regulator activity"/>
    <property type="evidence" value="ECO:0007669"/>
    <property type="project" value="InterPro"/>
</dbReference>
<dbReference type="InterPro" id="IPR046947">
    <property type="entry name" value="LytR-like"/>
</dbReference>
<dbReference type="PANTHER" id="PTHR37299">
    <property type="entry name" value="TRANSCRIPTIONAL REGULATOR-RELATED"/>
    <property type="match status" value="1"/>
</dbReference>
<dbReference type="Gene3D" id="3.40.50.2300">
    <property type="match status" value="1"/>
</dbReference>
<dbReference type="SMART" id="SM00448">
    <property type="entry name" value="REC"/>
    <property type="match status" value="1"/>
</dbReference>
<protein>
    <submittedName>
        <fullName evidence="5">Response regulator transcription factor</fullName>
    </submittedName>
</protein>
<sequence length="272" mass="30422">MTKNLKYSAVIADDEPLARDLLASIVNKTDKLDVIALCKNGREAVDACVNLSPDIIFLDIQMPGVNGFEVVKALQPEAMPLIIFVTAFDKFAADAFDLHAVDYILKPIDRERINRAIDRAIVRLDSQDRDEIKTPLIGAIDQISRKITDDISSKQHDKSIKTDDSRRKLFVKDSGVVKVIPFEDIDWVDAAGDYMCVHAAGETHIIRITLGELMEKLDEKLFVRIHRSTIVNIERVVSIAALPKGGSLLELTSGTSLKVSRNYRESVRSFFQ</sequence>
<evidence type="ECO:0000313" key="6">
    <source>
        <dbReference type="Proteomes" id="UP000318148"/>
    </source>
</evidence>
<dbReference type="Proteomes" id="UP000318148">
    <property type="component" value="Unassembled WGS sequence"/>
</dbReference>
<accession>A0A520LN97</accession>
<reference evidence="5 6" key="1">
    <citation type="submission" date="2019-02" db="EMBL/GenBank/DDBJ databases">
        <title>Prokaryotic population dynamics and viral predation in marine succession experiment using metagenomics: the confinement effect.</title>
        <authorList>
            <person name="Haro-Moreno J.M."/>
            <person name="Rodriguez-Valera F."/>
            <person name="Lopez-Perez M."/>
        </authorList>
    </citation>
    <scope>NUCLEOTIDE SEQUENCE [LARGE SCALE GENOMIC DNA]</scope>
    <source>
        <strain evidence="5">MED-G169</strain>
    </source>
</reference>
<feature type="modified residue" description="4-aspartylphosphate" evidence="2">
    <location>
        <position position="59"/>
    </location>
</feature>
<feature type="domain" description="HTH LytTR-type" evidence="4">
    <location>
        <begin position="169"/>
        <end position="272"/>
    </location>
</feature>
<dbReference type="GO" id="GO:0003677">
    <property type="term" value="F:DNA binding"/>
    <property type="evidence" value="ECO:0007669"/>
    <property type="project" value="InterPro"/>
</dbReference>
<evidence type="ECO:0000313" key="5">
    <source>
        <dbReference type="EMBL" id="RZO07801.1"/>
    </source>
</evidence>
<dbReference type="Pfam" id="PF04397">
    <property type="entry name" value="LytTR"/>
    <property type="match status" value="1"/>
</dbReference>